<dbReference type="HOGENOM" id="CLU_1517689_0_0_1"/>
<keyword evidence="1" id="KW-0175">Coiled coil</keyword>
<evidence type="ECO:0000256" key="1">
    <source>
        <dbReference type="SAM" id="Coils"/>
    </source>
</evidence>
<reference evidence="2 3" key="1">
    <citation type="journal article" date="2012" name="Proc. Natl. Acad. Sci. U.S.A.">
        <title>Comparative genomics of Ceriporiopsis subvermispora and Phanerochaete chrysosporium provide insight into selective ligninolysis.</title>
        <authorList>
            <person name="Fernandez-Fueyo E."/>
            <person name="Ruiz-Duenas F.J."/>
            <person name="Ferreira P."/>
            <person name="Floudas D."/>
            <person name="Hibbett D.S."/>
            <person name="Canessa P."/>
            <person name="Larrondo L.F."/>
            <person name="James T.Y."/>
            <person name="Seelenfreund D."/>
            <person name="Lobos S."/>
            <person name="Polanco R."/>
            <person name="Tello M."/>
            <person name="Honda Y."/>
            <person name="Watanabe T."/>
            <person name="Watanabe T."/>
            <person name="Ryu J.S."/>
            <person name="Kubicek C.P."/>
            <person name="Schmoll M."/>
            <person name="Gaskell J."/>
            <person name="Hammel K.E."/>
            <person name="St John F.J."/>
            <person name="Vanden Wymelenberg A."/>
            <person name="Sabat G."/>
            <person name="Splinter BonDurant S."/>
            <person name="Syed K."/>
            <person name="Yadav J.S."/>
            <person name="Doddapaneni H."/>
            <person name="Subramanian V."/>
            <person name="Lavin J.L."/>
            <person name="Oguiza J.A."/>
            <person name="Perez G."/>
            <person name="Pisabarro A.G."/>
            <person name="Ramirez L."/>
            <person name="Santoyo F."/>
            <person name="Master E."/>
            <person name="Coutinho P.M."/>
            <person name="Henrissat B."/>
            <person name="Lombard V."/>
            <person name="Magnuson J.K."/>
            <person name="Kuees U."/>
            <person name="Hori C."/>
            <person name="Igarashi K."/>
            <person name="Samejima M."/>
            <person name="Held B.W."/>
            <person name="Barry K.W."/>
            <person name="LaButti K.M."/>
            <person name="Lapidus A."/>
            <person name="Lindquist E.A."/>
            <person name="Lucas S.M."/>
            <person name="Riley R."/>
            <person name="Salamov A.A."/>
            <person name="Hoffmeister D."/>
            <person name="Schwenk D."/>
            <person name="Hadar Y."/>
            <person name="Yarden O."/>
            <person name="de Vries R.P."/>
            <person name="Wiebenga A."/>
            <person name="Stenlid J."/>
            <person name="Eastwood D."/>
            <person name="Grigoriev I.V."/>
            <person name="Berka R.M."/>
            <person name="Blanchette R.A."/>
            <person name="Kersten P."/>
            <person name="Martinez A.T."/>
            <person name="Vicuna R."/>
            <person name="Cullen D."/>
        </authorList>
    </citation>
    <scope>NUCLEOTIDE SEQUENCE [LARGE SCALE GENOMIC DNA]</scope>
    <source>
        <strain evidence="2 3">B</strain>
    </source>
</reference>
<dbReference type="EMBL" id="KB445803">
    <property type="protein sequence ID" value="EMD34357.1"/>
    <property type="molecule type" value="Genomic_DNA"/>
</dbReference>
<organism evidence="2 3">
    <name type="scientific">Ceriporiopsis subvermispora (strain B)</name>
    <name type="common">White-rot fungus</name>
    <name type="synonym">Gelatoporia subvermispora</name>
    <dbReference type="NCBI Taxonomy" id="914234"/>
    <lineage>
        <taxon>Eukaryota</taxon>
        <taxon>Fungi</taxon>
        <taxon>Dikarya</taxon>
        <taxon>Basidiomycota</taxon>
        <taxon>Agaricomycotina</taxon>
        <taxon>Agaricomycetes</taxon>
        <taxon>Polyporales</taxon>
        <taxon>Gelatoporiaceae</taxon>
        <taxon>Gelatoporia</taxon>
    </lineage>
</organism>
<feature type="coiled-coil region" evidence="1">
    <location>
        <begin position="80"/>
        <end position="114"/>
    </location>
</feature>
<gene>
    <name evidence="2" type="ORF">CERSUDRAFT_86479</name>
</gene>
<accession>M2R7H5</accession>
<proteinExistence type="predicted"/>
<feature type="coiled-coil region" evidence="1">
    <location>
        <begin position="16"/>
        <end position="43"/>
    </location>
</feature>
<protein>
    <submittedName>
        <fullName evidence="2">Uncharacterized protein</fullName>
    </submittedName>
</protein>
<dbReference type="Proteomes" id="UP000016930">
    <property type="component" value="Unassembled WGS sequence"/>
</dbReference>
<dbReference type="AlphaFoldDB" id="M2R7H5"/>
<name>M2R7H5_CERS8</name>
<dbReference type="OrthoDB" id="3214033at2759"/>
<keyword evidence="3" id="KW-1185">Reference proteome</keyword>
<evidence type="ECO:0000313" key="2">
    <source>
        <dbReference type="EMBL" id="EMD34357.1"/>
    </source>
</evidence>
<sequence length="177" mass="20876">MSAIIPVDSLPAKELVEFWSHKYAEVKRELDQLKAQHQLARSSVVETRLEELLVAFKRESRWREEDEEKTRELVGRLLQDAQLSERLTTLERTNHELRQRLDVCENEREMLRKQATTMRNHSIALAVENHRWRCSMLARAGLTKRVDRSDSDYSLLAFTSPSTIVKHLPQQFSTRHR</sequence>
<evidence type="ECO:0000313" key="3">
    <source>
        <dbReference type="Proteomes" id="UP000016930"/>
    </source>
</evidence>